<dbReference type="Pfam" id="PF08385">
    <property type="entry name" value="DHC_N1"/>
    <property type="match status" value="1"/>
</dbReference>
<gene>
    <name evidence="3" type="ORF">PV327_008255</name>
</gene>
<feature type="domain" description="Dynein heavy chain tail" evidence="2">
    <location>
        <begin position="231"/>
        <end position="597"/>
    </location>
</feature>
<dbReference type="InterPro" id="IPR013594">
    <property type="entry name" value="Dynein_heavy_tail"/>
</dbReference>
<feature type="compositionally biased region" description="Basic and acidic residues" evidence="1">
    <location>
        <begin position="1"/>
        <end position="19"/>
    </location>
</feature>
<dbReference type="GO" id="GO:0005858">
    <property type="term" value="C:axonemal dynein complex"/>
    <property type="evidence" value="ECO:0007669"/>
    <property type="project" value="TreeGrafter"/>
</dbReference>
<dbReference type="AlphaFoldDB" id="A0AA39F2R0"/>
<evidence type="ECO:0000313" key="3">
    <source>
        <dbReference type="EMBL" id="KAK0161848.1"/>
    </source>
</evidence>
<dbReference type="PANTHER" id="PTHR46532:SF11">
    <property type="entry name" value="DYNEIN AXONEMAL HEAVY CHAIN 12"/>
    <property type="match status" value="1"/>
</dbReference>
<reference evidence="3" key="2">
    <citation type="submission" date="2023-03" db="EMBL/GenBank/DDBJ databases">
        <authorList>
            <person name="Inwood S.N."/>
            <person name="Skelly J.G."/>
            <person name="Guhlin J."/>
            <person name="Harrop T.W.R."/>
            <person name="Goldson S.G."/>
            <person name="Dearden P.K."/>
        </authorList>
    </citation>
    <scope>NUCLEOTIDE SEQUENCE</scope>
    <source>
        <strain evidence="3">Lincoln</strain>
        <tissue evidence="3">Whole body</tissue>
    </source>
</reference>
<protein>
    <recommendedName>
        <fullName evidence="2">Dynein heavy chain tail domain-containing protein</fullName>
    </recommendedName>
</protein>
<feature type="region of interest" description="Disordered" evidence="1">
    <location>
        <begin position="1"/>
        <end position="56"/>
    </location>
</feature>
<proteinExistence type="predicted"/>
<dbReference type="InterPro" id="IPR026983">
    <property type="entry name" value="DHC"/>
</dbReference>
<dbReference type="GO" id="GO:0007018">
    <property type="term" value="P:microtubule-based movement"/>
    <property type="evidence" value="ECO:0007669"/>
    <property type="project" value="InterPro"/>
</dbReference>
<evidence type="ECO:0000256" key="1">
    <source>
        <dbReference type="SAM" id="MobiDB-lite"/>
    </source>
</evidence>
<feature type="compositionally biased region" description="Acidic residues" evidence="1">
    <location>
        <begin position="30"/>
        <end position="52"/>
    </location>
</feature>
<evidence type="ECO:0000259" key="2">
    <source>
        <dbReference type="Pfam" id="PF08385"/>
    </source>
</evidence>
<name>A0AA39F2R0_MICHY</name>
<keyword evidence="4" id="KW-1185">Reference proteome</keyword>
<organism evidence="3 4">
    <name type="scientific">Microctonus hyperodae</name>
    <name type="common">Parasitoid wasp</name>
    <dbReference type="NCBI Taxonomy" id="165561"/>
    <lineage>
        <taxon>Eukaryota</taxon>
        <taxon>Metazoa</taxon>
        <taxon>Ecdysozoa</taxon>
        <taxon>Arthropoda</taxon>
        <taxon>Hexapoda</taxon>
        <taxon>Insecta</taxon>
        <taxon>Pterygota</taxon>
        <taxon>Neoptera</taxon>
        <taxon>Endopterygota</taxon>
        <taxon>Hymenoptera</taxon>
        <taxon>Apocrita</taxon>
        <taxon>Ichneumonoidea</taxon>
        <taxon>Braconidae</taxon>
        <taxon>Euphorinae</taxon>
        <taxon>Microctonus</taxon>
    </lineage>
</organism>
<dbReference type="GO" id="GO:0051959">
    <property type="term" value="F:dynein light intermediate chain binding"/>
    <property type="evidence" value="ECO:0007669"/>
    <property type="project" value="InterPro"/>
</dbReference>
<dbReference type="Proteomes" id="UP001168972">
    <property type="component" value="Unassembled WGS sequence"/>
</dbReference>
<reference evidence="3" key="1">
    <citation type="journal article" date="2023" name="bioRxiv">
        <title>Scaffold-level genome assemblies of two parasitoid biocontrol wasps reveal the parthenogenesis mechanism and an associated novel virus.</title>
        <authorList>
            <person name="Inwood S."/>
            <person name="Skelly J."/>
            <person name="Guhlin J."/>
            <person name="Harrop T."/>
            <person name="Goldson S."/>
            <person name="Dearden P."/>
        </authorList>
    </citation>
    <scope>NUCLEOTIDE SEQUENCE</scope>
    <source>
        <strain evidence="3">Lincoln</strain>
        <tissue evidence="3">Whole body</tissue>
    </source>
</reference>
<comment type="caution">
    <text evidence="3">The sequence shown here is derived from an EMBL/GenBank/DDBJ whole genome shotgun (WGS) entry which is preliminary data.</text>
</comment>
<accession>A0AA39F2R0</accession>
<dbReference type="PANTHER" id="PTHR46532">
    <property type="entry name" value="MALE FERTILITY FACTOR KL5"/>
    <property type="match status" value="1"/>
</dbReference>
<dbReference type="GO" id="GO:0045505">
    <property type="term" value="F:dynein intermediate chain binding"/>
    <property type="evidence" value="ECO:0007669"/>
    <property type="project" value="InterPro"/>
</dbReference>
<evidence type="ECO:0000313" key="4">
    <source>
        <dbReference type="Proteomes" id="UP001168972"/>
    </source>
</evidence>
<sequence length="663" mass="77405">MNDKRIGSSELKIMKKSDKTPSVSCRDYLDMDTDEEEFGQQETPEPDEELPPEPDKPIFTNKELNTLVDYVKNLILVPDADEFILSEEYTDIIREYFRNPSYTILTIFHDGIEYRAHLDFPSCVIRGLTYFLRSSWQIYTVDNFMSTILYGNFNSNVENSILKFMENIYAPVAINHKNWPKVTKDEVFSNLNEFLMSLTDATYEPMGLTILYVPRERMQSNQNNAEDNGVIERLERVARYWIKQIRGVLCGVNVPPKSAYMTIIDELQFWNRRFENLSCLKSQLSSESIMSIVQTLKEIKSSSIADFHGLVTEMNAFLIEASSNITYLNLLVDHCSDFEIHNGINDYAVTILLLIRFIGIESEFYNSLDKIQALCQALGTQIIIQCKKNIDLEVVLENDPEIGKNTLKSCIICCENFLEIFNQLTIMDKTSDIMTFSKIDEKTAFCHVNTFIQRCQDLIEIADARIVFDKSKEVKKIGGARAMEHELQYKKIQESFYETLNKIKQNRDCILDVTVFIWLQQISHFRSQIENIDNMMNNLIHNIFDDVLNVEEGLEALYSMKRFVIRKNLHKTLHNYWTFIWNLFDNELKNIIIGINNKTDTDRKLNYFSIDTSTLLHVKSNYLTRQYNMLIDASDWFDDDTPTFIIEKYKRIQASLTQKENNL</sequence>
<dbReference type="EMBL" id="JAQQBR010001834">
    <property type="protein sequence ID" value="KAK0161848.1"/>
    <property type="molecule type" value="Genomic_DNA"/>
</dbReference>